<accession>V7CDL1</accession>
<evidence type="ECO:0000256" key="10">
    <source>
        <dbReference type="ARBA" id="ARBA00023315"/>
    </source>
</evidence>
<keyword evidence="3" id="KW-0444">Lipid biosynthesis</keyword>
<name>V7CDL1_PHAVU</name>
<feature type="region of interest" description="Disordered" evidence="12">
    <location>
        <begin position="1"/>
        <end position="23"/>
    </location>
</feature>
<dbReference type="STRING" id="3885.V7CDL1"/>
<organism evidence="13 14">
    <name type="scientific">Phaseolus vulgaris</name>
    <name type="common">Kidney bean</name>
    <name type="synonym">French bean</name>
    <dbReference type="NCBI Taxonomy" id="3885"/>
    <lineage>
        <taxon>Eukaryota</taxon>
        <taxon>Viridiplantae</taxon>
        <taxon>Streptophyta</taxon>
        <taxon>Embryophyta</taxon>
        <taxon>Tracheophyta</taxon>
        <taxon>Spermatophyta</taxon>
        <taxon>Magnoliopsida</taxon>
        <taxon>eudicotyledons</taxon>
        <taxon>Gunneridae</taxon>
        <taxon>Pentapetalae</taxon>
        <taxon>rosids</taxon>
        <taxon>fabids</taxon>
        <taxon>Fabales</taxon>
        <taxon>Fabaceae</taxon>
        <taxon>Papilionoideae</taxon>
        <taxon>50 kb inversion clade</taxon>
        <taxon>NPAAA clade</taxon>
        <taxon>indigoferoid/millettioid clade</taxon>
        <taxon>Phaseoleae</taxon>
        <taxon>Phaseolus</taxon>
    </lineage>
</organism>
<evidence type="ECO:0000313" key="13">
    <source>
        <dbReference type="EMBL" id="ESW28267.1"/>
    </source>
</evidence>
<keyword evidence="14" id="KW-1185">Reference proteome</keyword>
<evidence type="ECO:0000256" key="2">
    <source>
        <dbReference type="ARBA" id="ARBA00005420"/>
    </source>
</evidence>
<evidence type="ECO:0000256" key="7">
    <source>
        <dbReference type="ARBA" id="ARBA00022989"/>
    </source>
</evidence>
<keyword evidence="10" id="KW-0012">Acyltransferase</keyword>
<dbReference type="OMA" id="FYCCVFY"/>
<evidence type="ECO:0000256" key="1">
    <source>
        <dbReference type="ARBA" id="ARBA00004477"/>
    </source>
</evidence>
<keyword evidence="4 11" id="KW-0808">Transferase</keyword>
<feature type="transmembrane region" description="Helical" evidence="11">
    <location>
        <begin position="65"/>
        <end position="82"/>
    </location>
</feature>
<keyword evidence="8" id="KW-0443">Lipid metabolism</keyword>
<feature type="transmembrane region" description="Helical" evidence="11">
    <location>
        <begin position="39"/>
        <end position="59"/>
    </location>
</feature>
<dbReference type="Pfam" id="PF03982">
    <property type="entry name" value="DAGAT"/>
    <property type="match status" value="1"/>
</dbReference>
<dbReference type="EMBL" id="CM002290">
    <property type="protein sequence ID" value="ESW28267.1"/>
    <property type="molecule type" value="Genomic_DNA"/>
</dbReference>
<evidence type="ECO:0000313" key="14">
    <source>
        <dbReference type="Proteomes" id="UP000000226"/>
    </source>
</evidence>
<sequence length="332" mass="37835">MRFIPTNYHTHQKEESMEKNGTEENSSESCTFFKALPALALYLGTIHFNLILILFATFFLPLSKALLVFGLLFVFVMIPVDDKSMFGRKLSKYICKNICSYFPIKLHVEEPKAFLPNHAYVFGYEPHSAFPIGMVALGDGAGMMPLAKTKFLASSAVFYIPFMRHIWRWLGFTAVTKKNFISSLECGYSVIFVPGGVHETVFLEAGSEIVFLKERRGFVRIAMEMGVPLVPVFCFGQTNSFKWWKVPGKLIQKLARFMKIVPLFYWGIYGSPIPFKNPLYIAVGKPIELHKNSEPTMEQVVKVHSQFVEALQDLFERHKAEAGYTNLQLKIV</sequence>
<dbReference type="eggNOG" id="KOG0831">
    <property type="taxonomic scope" value="Eukaryota"/>
</dbReference>
<dbReference type="Proteomes" id="UP000000226">
    <property type="component" value="Chromosome 3"/>
</dbReference>
<dbReference type="GO" id="GO:0005789">
    <property type="term" value="C:endoplasmic reticulum membrane"/>
    <property type="evidence" value="ECO:0007669"/>
    <property type="project" value="UniProtKB-SubCell"/>
</dbReference>
<gene>
    <name evidence="13" type="ORF">PHAVU_003G272600g</name>
</gene>
<dbReference type="GO" id="GO:0019432">
    <property type="term" value="P:triglyceride biosynthetic process"/>
    <property type="evidence" value="ECO:0007669"/>
    <property type="project" value="TreeGrafter"/>
</dbReference>
<dbReference type="EC" id="2.3.1.-" evidence="11"/>
<dbReference type="CDD" id="cd07987">
    <property type="entry name" value="LPLAT_MGAT-like"/>
    <property type="match status" value="1"/>
</dbReference>
<dbReference type="Gramene" id="ESW28267">
    <property type="protein sequence ID" value="ESW28267"/>
    <property type="gene ID" value="PHAVU_003G272600g"/>
</dbReference>
<evidence type="ECO:0000256" key="9">
    <source>
        <dbReference type="ARBA" id="ARBA00023136"/>
    </source>
</evidence>
<dbReference type="PANTHER" id="PTHR12317:SF66">
    <property type="entry name" value="ACYLTRANSFERASE"/>
    <property type="match status" value="1"/>
</dbReference>
<proteinExistence type="inferred from homology"/>
<keyword evidence="9 11" id="KW-0472">Membrane</keyword>
<dbReference type="GO" id="GO:0004144">
    <property type="term" value="F:diacylglycerol O-acyltransferase activity"/>
    <property type="evidence" value="ECO:0007669"/>
    <property type="project" value="UniProtKB-ARBA"/>
</dbReference>
<keyword evidence="7 11" id="KW-1133">Transmembrane helix</keyword>
<reference evidence="14" key="1">
    <citation type="journal article" date="2014" name="Nat. Genet.">
        <title>A reference genome for common bean and genome-wide analysis of dual domestications.</title>
        <authorList>
            <person name="Schmutz J."/>
            <person name="McClean P.E."/>
            <person name="Mamidi S."/>
            <person name="Wu G.A."/>
            <person name="Cannon S.B."/>
            <person name="Grimwood J."/>
            <person name="Jenkins J."/>
            <person name="Shu S."/>
            <person name="Song Q."/>
            <person name="Chavarro C."/>
            <person name="Torres-Torres M."/>
            <person name="Geffroy V."/>
            <person name="Moghaddam S.M."/>
            <person name="Gao D."/>
            <person name="Abernathy B."/>
            <person name="Barry K."/>
            <person name="Blair M."/>
            <person name="Brick M.A."/>
            <person name="Chovatia M."/>
            <person name="Gepts P."/>
            <person name="Goodstein D.M."/>
            <person name="Gonzales M."/>
            <person name="Hellsten U."/>
            <person name="Hyten D.L."/>
            <person name="Jia G."/>
            <person name="Kelly J.D."/>
            <person name="Kudrna D."/>
            <person name="Lee R."/>
            <person name="Richard M.M."/>
            <person name="Miklas P.N."/>
            <person name="Osorno J.M."/>
            <person name="Rodrigues J."/>
            <person name="Thareau V."/>
            <person name="Urrea C.A."/>
            <person name="Wang M."/>
            <person name="Yu Y."/>
            <person name="Zhang M."/>
            <person name="Wing R.A."/>
            <person name="Cregan P.B."/>
            <person name="Rokhsar D.S."/>
            <person name="Jackson S.A."/>
        </authorList>
    </citation>
    <scope>NUCLEOTIDE SEQUENCE [LARGE SCALE GENOMIC DNA]</scope>
    <source>
        <strain evidence="14">cv. G19833</strain>
    </source>
</reference>
<comment type="subcellular location">
    <subcellularLocation>
        <location evidence="1 11">Endoplasmic reticulum membrane</location>
        <topology evidence="1 11">Multi-pass membrane protein</topology>
    </subcellularLocation>
</comment>
<dbReference type="OrthoDB" id="264532at2759"/>
<evidence type="ECO:0000256" key="5">
    <source>
        <dbReference type="ARBA" id="ARBA00022692"/>
    </source>
</evidence>
<dbReference type="InterPro" id="IPR007130">
    <property type="entry name" value="DAGAT"/>
</dbReference>
<evidence type="ECO:0000256" key="8">
    <source>
        <dbReference type="ARBA" id="ARBA00023098"/>
    </source>
</evidence>
<keyword evidence="6 11" id="KW-0256">Endoplasmic reticulum</keyword>
<evidence type="ECO:0000256" key="3">
    <source>
        <dbReference type="ARBA" id="ARBA00022516"/>
    </source>
</evidence>
<comment type="similarity">
    <text evidence="2 11">Belongs to the diacylglycerol acyltransferase family.</text>
</comment>
<dbReference type="AlphaFoldDB" id="V7CDL1"/>
<evidence type="ECO:0000256" key="11">
    <source>
        <dbReference type="RuleBase" id="RU367023"/>
    </source>
</evidence>
<evidence type="ECO:0000256" key="6">
    <source>
        <dbReference type="ARBA" id="ARBA00022824"/>
    </source>
</evidence>
<keyword evidence="5 11" id="KW-0812">Transmembrane</keyword>
<feature type="compositionally biased region" description="Basic and acidic residues" evidence="12">
    <location>
        <begin position="11"/>
        <end position="22"/>
    </location>
</feature>
<dbReference type="PANTHER" id="PTHR12317">
    <property type="entry name" value="DIACYLGLYCEROL O-ACYLTRANSFERASE"/>
    <property type="match status" value="1"/>
</dbReference>
<evidence type="ECO:0000256" key="12">
    <source>
        <dbReference type="SAM" id="MobiDB-lite"/>
    </source>
</evidence>
<evidence type="ECO:0000256" key="4">
    <source>
        <dbReference type="ARBA" id="ARBA00022679"/>
    </source>
</evidence>
<protein>
    <recommendedName>
        <fullName evidence="11">Acyltransferase</fullName>
        <ecNumber evidence="11">2.3.1.-</ecNumber>
    </recommendedName>
</protein>